<organism evidence="1 2">
    <name type="scientific">Methylobacterium mesophilicum SR1.6/6</name>
    <dbReference type="NCBI Taxonomy" id="908290"/>
    <lineage>
        <taxon>Bacteria</taxon>
        <taxon>Pseudomonadati</taxon>
        <taxon>Pseudomonadota</taxon>
        <taxon>Alphaproteobacteria</taxon>
        <taxon>Hyphomicrobiales</taxon>
        <taxon>Methylobacteriaceae</taxon>
        <taxon>Methylobacterium</taxon>
    </lineage>
</organism>
<dbReference type="Proteomes" id="UP000012488">
    <property type="component" value="Chromosome"/>
</dbReference>
<gene>
    <name evidence="1" type="ORF">MMSR116_11190</name>
</gene>
<dbReference type="KEGG" id="mmes:MMSR116_11190"/>
<proteinExistence type="predicted"/>
<dbReference type="OrthoDB" id="8005654at2"/>
<accession>A0A6B9FMQ0</accession>
<name>A0A6B9FMQ0_9HYPH</name>
<protein>
    <submittedName>
        <fullName evidence="1">Uncharacterized protein</fullName>
    </submittedName>
</protein>
<dbReference type="RefSeq" id="WP_010683113.1">
    <property type="nucleotide sequence ID" value="NZ_CP043538.1"/>
</dbReference>
<dbReference type="AlphaFoldDB" id="A0A6B9FMQ0"/>
<sequence length="81" mass="8834">MPTEPHAPVRGLALKALRAVAANPGGLRLQAHPSVMPMLVEMGLVESRVTRGPGRTRSAWYLTHAGRYLLSQLGRHEVRAD</sequence>
<evidence type="ECO:0000313" key="1">
    <source>
        <dbReference type="EMBL" id="QGY02375.1"/>
    </source>
</evidence>
<dbReference type="EMBL" id="CP043538">
    <property type="protein sequence ID" value="QGY02375.1"/>
    <property type="molecule type" value="Genomic_DNA"/>
</dbReference>
<evidence type="ECO:0000313" key="2">
    <source>
        <dbReference type="Proteomes" id="UP000012488"/>
    </source>
</evidence>
<reference evidence="1 2" key="1">
    <citation type="journal article" date="2012" name="Genet. Mol. Biol.">
        <title>Analysis of 16S rRNA and mxaF genes revealing insights into Methylobacterium niche-specific plant association.</title>
        <authorList>
            <person name="Dourado M.N."/>
            <person name="Andreote F.D."/>
            <person name="Dini-Andreote F."/>
            <person name="Conti R."/>
            <person name="Araujo J.M."/>
            <person name="Araujo W.L."/>
        </authorList>
    </citation>
    <scope>NUCLEOTIDE SEQUENCE [LARGE SCALE GENOMIC DNA]</scope>
    <source>
        <strain evidence="1 2">SR1.6/6</strain>
    </source>
</reference>
<reference evidence="1 2" key="2">
    <citation type="journal article" date="2013" name="Genome Announc.">
        <title>Draft Genome Sequence of Methylobacterium mesophilicum Strain SR1.6/6, Isolated from Citrus sinensis.</title>
        <authorList>
            <person name="Marinho Almeida D."/>
            <person name="Dini-Andreote F."/>
            <person name="Camargo Neves A.A."/>
            <person name="Juca Ramos R.T."/>
            <person name="Andreote F.D."/>
            <person name="Carneiro A.R."/>
            <person name="Oliveira de Souza Lima A."/>
            <person name="Caracciolo Gomes de Sa P.H."/>
            <person name="Ribeiro Barbosa M.S."/>
            <person name="Araujo W.L."/>
            <person name="Silva A."/>
        </authorList>
    </citation>
    <scope>NUCLEOTIDE SEQUENCE [LARGE SCALE GENOMIC DNA]</scope>
    <source>
        <strain evidence="1 2">SR1.6/6</strain>
    </source>
</reference>